<name>A0A1S0TMQ2_LOALO</name>
<sequence>MCEQNERIIGLDVIQNYYQYDLLDQLRILIDSSTEHLYPLMCRFYLPIQYHSEVNRFIPSIYYKNELLTNETSNEIKQSILTIKHAVLLLYLTKLIPFNIVKLINY</sequence>
<evidence type="ECO:0000313" key="1">
    <source>
        <dbReference type="EMBL" id="EFO16880.1"/>
    </source>
</evidence>
<dbReference type="KEGG" id="loa:LOAG_11622"/>
<dbReference type="AlphaFoldDB" id="A0A1S0TMQ2"/>
<reference evidence="1" key="1">
    <citation type="submission" date="2012-04" db="EMBL/GenBank/DDBJ databases">
        <title>The Genome Sequence of Loa loa.</title>
        <authorList>
            <consortium name="The Broad Institute Genome Sequencing Platform"/>
            <consortium name="Broad Institute Genome Sequencing Center for Infectious Disease"/>
            <person name="Nutman T.B."/>
            <person name="Fink D.L."/>
            <person name="Russ C."/>
            <person name="Young S."/>
            <person name="Zeng Q."/>
            <person name="Gargeya S."/>
            <person name="Alvarado L."/>
            <person name="Berlin A."/>
            <person name="Chapman S.B."/>
            <person name="Chen Z."/>
            <person name="Freedman E."/>
            <person name="Gellesch M."/>
            <person name="Goldberg J."/>
            <person name="Griggs A."/>
            <person name="Gujja S."/>
            <person name="Heilman E.R."/>
            <person name="Heiman D."/>
            <person name="Howarth C."/>
            <person name="Mehta T."/>
            <person name="Neiman D."/>
            <person name="Pearson M."/>
            <person name="Roberts A."/>
            <person name="Saif S."/>
            <person name="Shea T."/>
            <person name="Shenoy N."/>
            <person name="Sisk P."/>
            <person name="Stolte C."/>
            <person name="Sykes S."/>
            <person name="White J."/>
            <person name="Yandava C."/>
            <person name="Haas B."/>
            <person name="Henn M.R."/>
            <person name="Nusbaum C."/>
            <person name="Birren B."/>
        </authorList>
    </citation>
    <scope>NUCLEOTIDE SEQUENCE [LARGE SCALE GENOMIC DNA]</scope>
</reference>
<protein>
    <submittedName>
        <fullName evidence="1">Uncharacterized protein</fullName>
    </submittedName>
</protein>
<dbReference type="CTD" id="9949081"/>
<proteinExistence type="predicted"/>
<dbReference type="GeneID" id="9949081"/>
<dbReference type="EMBL" id="JH712100">
    <property type="protein sequence ID" value="EFO16880.1"/>
    <property type="molecule type" value="Genomic_DNA"/>
</dbReference>
<accession>A0A1S0TMQ2</accession>
<gene>
    <name evidence="1" type="ORF">LOAG_11622</name>
</gene>
<organism evidence="1">
    <name type="scientific">Loa loa</name>
    <name type="common">Eye worm</name>
    <name type="synonym">Filaria loa</name>
    <dbReference type="NCBI Taxonomy" id="7209"/>
    <lineage>
        <taxon>Eukaryota</taxon>
        <taxon>Metazoa</taxon>
        <taxon>Ecdysozoa</taxon>
        <taxon>Nematoda</taxon>
        <taxon>Chromadorea</taxon>
        <taxon>Rhabditida</taxon>
        <taxon>Spirurina</taxon>
        <taxon>Spiruromorpha</taxon>
        <taxon>Filarioidea</taxon>
        <taxon>Onchocercidae</taxon>
        <taxon>Loa</taxon>
    </lineage>
</organism>
<dbReference type="RefSeq" id="XP_003147188.1">
    <property type="nucleotide sequence ID" value="XM_003147140.1"/>
</dbReference>
<dbReference type="OrthoDB" id="5813806at2759"/>
<dbReference type="InParanoid" id="A0A1S0TMQ2"/>